<dbReference type="AlphaFoldDB" id="D1AN74"/>
<evidence type="ECO:0000313" key="2">
    <source>
        <dbReference type="Proteomes" id="UP000000845"/>
    </source>
</evidence>
<gene>
    <name evidence="1" type="ordered locus">Sterm_2834</name>
</gene>
<dbReference type="HOGENOM" id="CLU_1894739_0_0_0"/>
<dbReference type="RefSeq" id="WP_012862272.1">
    <property type="nucleotide sequence ID" value="NC_013517.1"/>
</dbReference>
<organism evidence="1 2">
    <name type="scientific">Sebaldella termitidis (strain ATCC 33386 / NCTC 11300)</name>
    <dbReference type="NCBI Taxonomy" id="526218"/>
    <lineage>
        <taxon>Bacteria</taxon>
        <taxon>Fusobacteriati</taxon>
        <taxon>Fusobacteriota</taxon>
        <taxon>Fusobacteriia</taxon>
        <taxon>Fusobacteriales</taxon>
        <taxon>Leptotrichiaceae</taxon>
        <taxon>Sebaldella</taxon>
    </lineage>
</organism>
<dbReference type="eggNOG" id="ENOG502ZEFS">
    <property type="taxonomic scope" value="Bacteria"/>
</dbReference>
<sequence length="134" mass="15566">MGVSIEDIRRGIIELETKEVDGSYTYQMSDDDIQHYINQSEVMLSDVEGIESIKDILEEYLSKHLVLINIDRYKVNQFNLPENSTNFIKTSDGLGFDQTVFGQQFKVLIRPYTEKFENTDDLAKLPQNFLNIYS</sequence>
<accession>D1AN74</accession>
<dbReference type="KEGG" id="str:Sterm_2834"/>
<dbReference type="Proteomes" id="UP000000845">
    <property type="component" value="Chromosome"/>
</dbReference>
<proteinExistence type="predicted"/>
<name>D1AN74_SEBTE</name>
<reference evidence="2" key="1">
    <citation type="submission" date="2009-09" db="EMBL/GenBank/DDBJ databases">
        <title>The complete chromosome of Sebaldella termitidis ATCC 33386.</title>
        <authorList>
            <consortium name="US DOE Joint Genome Institute (JGI-PGF)"/>
            <person name="Lucas S."/>
            <person name="Copeland A."/>
            <person name="Lapidus A."/>
            <person name="Glavina del Rio T."/>
            <person name="Dalin E."/>
            <person name="Tice H."/>
            <person name="Bruce D."/>
            <person name="Goodwin L."/>
            <person name="Pitluck S."/>
            <person name="Kyrpides N."/>
            <person name="Mavromatis K."/>
            <person name="Ivanova N."/>
            <person name="Mikhailova N."/>
            <person name="Sims D."/>
            <person name="Meincke L."/>
            <person name="Brettin T."/>
            <person name="Detter J.C."/>
            <person name="Han C."/>
            <person name="Larimer F."/>
            <person name="Land M."/>
            <person name="Hauser L."/>
            <person name="Markowitz V."/>
            <person name="Cheng J.F."/>
            <person name="Hugenholtz P."/>
            <person name="Woyke T."/>
            <person name="Wu D."/>
            <person name="Eisen J.A."/>
        </authorList>
    </citation>
    <scope>NUCLEOTIDE SEQUENCE [LARGE SCALE GENOMIC DNA]</scope>
    <source>
        <strain evidence="2">ATCC 33386 / NCTC 11300</strain>
    </source>
</reference>
<evidence type="ECO:0000313" key="1">
    <source>
        <dbReference type="EMBL" id="ACZ09678.1"/>
    </source>
</evidence>
<dbReference type="STRING" id="526218.Sterm_2834"/>
<dbReference type="EMBL" id="CP001739">
    <property type="protein sequence ID" value="ACZ09678.1"/>
    <property type="molecule type" value="Genomic_DNA"/>
</dbReference>
<reference evidence="1 2" key="2">
    <citation type="journal article" date="2010" name="Stand. Genomic Sci.">
        <title>Complete genome sequence of Sebaldella termitidis type strain (NCTC 11300).</title>
        <authorList>
            <person name="Harmon-Smith M."/>
            <person name="Celia L."/>
            <person name="Chertkov O."/>
            <person name="Lapidus A."/>
            <person name="Copeland A."/>
            <person name="Glavina Del Rio T."/>
            <person name="Nolan M."/>
            <person name="Lucas S."/>
            <person name="Tice H."/>
            <person name="Cheng J.F."/>
            <person name="Han C."/>
            <person name="Detter J.C."/>
            <person name="Bruce D."/>
            <person name="Goodwin L."/>
            <person name="Pitluck S."/>
            <person name="Pati A."/>
            <person name="Liolios K."/>
            <person name="Ivanova N."/>
            <person name="Mavromatis K."/>
            <person name="Mikhailova N."/>
            <person name="Chen A."/>
            <person name="Palaniappan K."/>
            <person name="Land M."/>
            <person name="Hauser L."/>
            <person name="Chang Y.J."/>
            <person name="Jeffries C.D."/>
            <person name="Brettin T."/>
            <person name="Goker M."/>
            <person name="Beck B."/>
            <person name="Bristow J."/>
            <person name="Eisen J.A."/>
            <person name="Markowitz V."/>
            <person name="Hugenholtz P."/>
            <person name="Kyrpides N.C."/>
            <person name="Klenk H.P."/>
            <person name="Chen F."/>
        </authorList>
    </citation>
    <scope>NUCLEOTIDE SEQUENCE [LARGE SCALE GENOMIC DNA]</scope>
    <source>
        <strain evidence="2">ATCC 33386 / NCTC 11300</strain>
    </source>
</reference>
<protein>
    <submittedName>
        <fullName evidence="1">Uncharacterized protein</fullName>
    </submittedName>
</protein>
<keyword evidence="2" id="KW-1185">Reference proteome</keyword>